<gene>
    <name evidence="5" type="ORF">RU87_GL001403</name>
</gene>
<comment type="caution">
    <text evidence="5">The sequence shown here is derived from an EMBL/GenBank/DDBJ whole genome shotgun (WGS) entry which is preliminary data.</text>
</comment>
<evidence type="ECO:0000256" key="3">
    <source>
        <dbReference type="ARBA" id="ARBA00023159"/>
    </source>
</evidence>
<sequence length="221" mass="25717">MKTKKYPITEVITYDKTRDFLESITHLTQNNIYFLDIAIKGMQNAGLIIAEKIRQKDAIGQISFVTTHLEFAPITYEYKVNAHDFIDKMMPQAEFDQKIQENIDHFIDINKLKPLEAIFSYTSRTGKVIEAVYSDIFYFETTGIPHKLLLQMDGETLTMYGNMNDISEMSERLVRVHRSYLVNRECIKRVYKKEKVIVLDDDTKIPVSRAGFKLMNQLGIT</sequence>
<dbReference type="SMART" id="SM00850">
    <property type="entry name" value="LytTR"/>
    <property type="match status" value="1"/>
</dbReference>
<dbReference type="Pfam" id="PF04397">
    <property type="entry name" value="LytTR"/>
    <property type="match status" value="1"/>
</dbReference>
<dbReference type="PROSITE" id="PS50930">
    <property type="entry name" value="HTH_LYTTR"/>
    <property type="match status" value="1"/>
</dbReference>
<evidence type="ECO:0000256" key="2">
    <source>
        <dbReference type="ARBA" id="ARBA00023012"/>
    </source>
</evidence>
<dbReference type="STRING" id="1348632.GCA_001591745_00784"/>
<dbReference type="Gene3D" id="3.40.50.2300">
    <property type="match status" value="1"/>
</dbReference>
<protein>
    <submittedName>
        <fullName evidence="5">Response regulator</fullName>
    </submittedName>
</protein>
<dbReference type="GO" id="GO:0003677">
    <property type="term" value="F:DNA binding"/>
    <property type="evidence" value="ECO:0007669"/>
    <property type="project" value="InterPro"/>
</dbReference>
<dbReference type="EMBL" id="JXJX01000006">
    <property type="protein sequence ID" value="PCS06943.1"/>
    <property type="molecule type" value="Genomic_DNA"/>
</dbReference>
<evidence type="ECO:0000259" key="4">
    <source>
        <dbReference type="PROSITE" id="PS50930"/>
    </source>
</evidence>
<keyword evidence="3" id="KW-0010">Activator</keyword>
<keyword evidence="1" id="KW-0963">Cytoplasm</keyword>
<dbReference type="AlphaFoldDB" id="A0A2A5S0F7"/>
<dbReference type="InterPro" id="IPR046947">
    <property type="entry name" value="LytR-like"/>
</dbReference>
<evidence type="ECO:0000313" key="6">
    <source>
        <dbReference type="Proteomes" id="UP000242246"/>
    </source>
</evidence>
<proteinExistence type="predicted"/>
<organism evidence="5 6">
    <name type="scientific">Pseudolactococcus plantarum</name>
    <dbReference type="NCBI Taxonomy" id="1365"/>
    <lineage>
        <taxon>Bacteria</taxon>
        <taxon>Bacillati</taxon>
        <taxon>Bacillota</taxon>
        <taxon>Bacilli</taxon>
        <taxon>Lactobacillales</taxon>
        <taxon>Streptococcaceae</taxon>
        <taxon>Pseudolactococcus</taxon>
    </lineage>
</organism>
<dbReference type="GO" id="GO:0000156">
    <property type="term" value="F:phosphorelay response regulator activity"/>
    <property type="evidence" value="ECO:0007669"/>
    <property type="project" value="InterPro"/>
</dbReference>
<feature type="domain" description="HTH LytTR-type" evidence="4">
    <location>
        <begin position="133"/>
        <end position="221"/>
    </location>
</feature>
<dbReference type="PANTHER" id="PTHR37299">
    <property type="entry name" value="TRANSCRIPTIONAL REGULATOR-RELATED"/>
    <property type="match status" value="1"/>
</dbReference>
<dbReference type="Gene3D" id="2.40.50.1020">
    <property type="entry name" value="LytTr DNA-binding domain"/>
    <property type="match status" value="1"/>
</dbReference>
<dbReference type="Proteomes" id="UP000242246">
    <property type="component" value="Unassembled WGS sequence"/>
</dbReference>
<dbReference type="PANTHER" id="PTHR37299:SF3">
    <property type="entry name" value="STAGE 0 SPORULATION PROTEIN A HOMOLOG"/>
    <property type="match status" value="1"/>
</dbReference>
<evidence type="ECO:0000256" key="1">
    <source>
        <dbReference type="ARBA" id="ARBA00022490"/>
    </source>
</evidence>
<reference evidence="5 6" key="1">
    <citation type="submission" date="2014-12" db="EMBL/GenBank/DDBJ databases">
        <title>Draft genome sequences of 10 type strains of Lactococcus.</title>
        <authorList>
            <person name="Sun Z."/>
            <person name="Zhong Z."/>
            <person name="Liu W."/>
            <person name="Zhang W."/>
            <person name="Zhang H."/>
        </authorList>
    </citation>
    <scope>NUCLEOTIDE SEQUENCE [LARGE SCALE GENOMIC DNA]</scope>
    <source>
        <strain evidence="5 6">DSM 20686</strain>
    </source>
</reference>
<keyword evidence="6" id="KW-1185">Reference proteome</keyword>
<name>A0A2A5S0F7_9LACT</name>
<dbReference type="InterPro" id="IPR007492">
    <property type="entry name" value="LytTR_DNA-bd_dom"/>
</dbReference>
<keyword evidence="2" id="KW-0902">Two-component regulatory system</keyword>
<evidence type="ECO:0000313" key="5">
    <source>
        <dbReference type="EMBL" id="PCS06943.1"/>
    </source>
</evidence>
<accession>A0A2A5S0F7</accession>